<dbReference type="AlphaFoldDB" id="A0A1W5CUH6"/>
<dbReference type="InterPro" id="IPR036318">
    <property type="entry name" value="FAD-bd_PCMH-like_sf"/>
</dbReference>
<evidence type="ECO:0000256" key="1">
    <source>
        <dbReference type="ARBA" id="ARBA00001974"/>
    </source>
</evidence>
<dbReference type="GO" id="GO:0071949">
    <property type="term" value="F:FAD binding"/>
    <property type="evidence" value="ECO:0007669"/>
    <property type="project" value="InterPro"/>
</dbReference>
<evidence type="ECO:0000256" key="5">
    <source>
        <dbReference type="ARBA" id="ARBA00023002"/>
    </source>
</evidence>
<dbReference type="Gene3D" id="3.30.465.10">
    <property type="match status" value="1"/>
</dbReference>
<dbReference type="InterPro" id="IPR050416">
    <property type="entry name" value="FAD-linked_Oxidoreductase"/>
</dbReference>
<comment type="cofactor">
    <cofactor evidence="1">
        <name>FAD</name>
        <dbReference type="ChEBI" id="CHEBI:57692"/>
    </cofactor>
</comment>
<reference evidence="8" key="1">
    <citation type="submission" date="2017-03" db="EMBL/GenBank/DDBJ databases">
        <authorList>
            <person name="Sharma R."/>
            <person name="Thines M."/>
        </authorList>
    </citation>
    <scope>NUCLEOTIDE SEQUENCE [LARGE SCALE GENOMIC DNA]</scope>
</reference>
<evidence type="ECO:0000313" key="8">
    <source>
        <dbReference type="Proteomes" id="UP000192927"/>
    </source>
</evidence>
<dbReference type="InterPro" id="IPR016166">
    <property type="entry name" value="FAD-bd_PCMH"/>
</dbReference>
<evidence type="ECO:0000259" key="6">
    <source>
        <dbReference type="PROSITE" id="PS51387"/>
    </source>
</evidence>
<dbReference type="EMBL" id="FWEW01000275">
    <property type="protein sequence ID" value="SLM34375.1"/>
    <property type="molecule type" value="Genomic_DNA"/>
</dbReference>
<dbReference type="SUPFAM" id="SSF56176">
    <property type="entry name" value="FAD-binding/transporter-associated domain-like"/>
    <property type="match status" value="1"/>
</dbReference>
<dbReference type="Pfam" id="PF08031">
    <property type="entry name" value="BBE"/>
    <property type="match status" value="1"/>
</dbReference>
<dbReference type="InterPro" id="IPR012951">
    <property type="entry name" value="BBE"/>
</dbReference>
<evidence type="ECO:0000256" key="4">
    <source>
        <dbReference type="ARBA" id="ARBA00022827"/>
    </source>
</evidence>
<comment type="similarity">
    <text evidence="2">Belongs to the oxygen-dependent FAD-linked oxidoreductase family.</text>
</comment>
<dbReference type="Gene3D" id="3.40.462.20">
    <property type="match status" value="1"/>
</dbReference>
<evidence type="ECO:0000313" key="7">
    <source>
        <dbReference type="EMBL" id="SLM34375.1"/>
    </source>
</evidence>
<dbReference type="Pfam" id="PF01565">
    <property type="entry name" value="FAD_binding_4"/>
    <property type="match status" value="1"/>
</dbReference>
<feature type="domain" description="FAD-binding PCMH-type" evidence="6">
    <location>
        <begin position="49"/>
        <end position="219"/>
    </location>
</feature>
<keyword evidence="3" id="KW-0285">Flavoprotein</keyword>
<evidence type="ECO:0000256" key="2">
    <source>
        <dbReference type="ARBA" id="ARBA00005466"/>
    </source>
</evidence>
<dbReference type="Proteomes" id="UP000192927">
    <property type="component" value="Unassembled WGS sequence"/>
</dbReference>
<keyword evidence="5" id="KW-0560">Oxidoreductase</keyword>
<sequence length="488" mass="53006">MTAPEMNGGPASIDTAPVDKLKSDLKSSAVLTPESEGYVEAIRRWSDAVEMKAGIVVYVTSAEDISTTILFCRAHNIEIAVSGGKHASSGAGSTDGGLVIDLSKMRQVTVNTKDNTVAVQGGAVWKDVDEAAGEHGLAAVGGTVNHTGVGGLTLGGGYGWLSGQYGLTVDNLLKVVMVLADGSIVKASDKENPDLFWAVRGAGQCFGVAVEFTFQAHEQENPVWAGQMIFPAEEKIEAIVKFANHVAEVSQGNSGMIMGITAPPFLKGPAIITTVFYNGPTKEAEEFFAPLLRLGPIKNTAIERPYCTVNGMMNHAVAYGGRKLSKGACFVTPIRPDFVRSILEDLKLLHQEIPETKKTILLMEFFRSAKWCSVDKKAMAFANRGEHQNAMVGPFWEDPKNDTACRLWARQVAAKYVVELDRMKEQRGYPASMEEIGEYGNYDCLSAPPRRIFGINHERLTKLKARYDPDNIFNRSYALLPELTHAAT</sequence>
<evidence type="ECO:0000256" key="3">
    <source>
        <dbReference type="ARBA" id="ARBA00022630"/>
    </source>
</evidence>
<proteinExistence type="inferred from homology"/>
<dbReference type="InterPro" id="IPR006094">
    <property type="entry name" value="Oxid_FAD_bind_N"/>
</dbReference>
<dbReference type="Gene3D" id="3.30.43.10">
    <property type="entry name" value="Uridine Diphospho-n-acetylenolpyruvylglucosamine Reductase, domain 2"/>
    <property type="match status" value="1"/>
</dbReference>
<dbReference type="PANTHER" id="PTHR42973">
    <property type="entry name" value="BINDING OXIDOREDUCTASE, PUTATIVE (AFU_ORTHOLOGUE AFUA_1G17690)-RELATED"/>
    <property type="match status" value="1"/>
</dbReference>
<dbReference type="PROSITE" id="PS51387">
    <property type="entry name" value="FAD_PCMH"/>
    <property type="match status" value="1"/>
</dbReference>
<accession>A0A1W5CUH6</accession>
<keyword evidence="8" id="KW-1185">Reference proteome</keyword>
<protein>
    <submittedName>
        <fullName evidence="7">Fad binding domain protein</fullName>
    </submittedName>
</protein>
<dbReference type="GO" id="GO:0016491">
    <property type="term" value="F:oxidoreductase activity"/>
    <property type="evidence" value="ECO:0007669"/>
    <property type="project" value="UniProtKB-KW"/>
</dbReference>
<organism evidence="7 8">
    <name type="scientific">Lasallia pustulata</name>
    <dbReference type="NCBI Taxonomy" id="136370"/>
    <lineage>
        <taxon>Eukaryota</taxon>
        <taxon>Fungi</taxon>
        <taxon>Dikarya</taxon>
        <taxon>Ascomycota</taxon>
        <taxon>Pezizomycotina</taxon>
        <taxon>Lecanoromycetes</taxon>
        <taxon>OSLEUM clade</taxon>
        <taxon>Umbilicariomycetidae</taxon>
        <taxon>Umbilicariales</taxon>
        <taxon>Umbilicariaceae</taxon>
        <taxon>Lasallia</taxon>
    </lineage>
</organism>
<dbReference type="InterPro" id="IPR016167">
    <property type="entry name" value="FAD-bd_PCMH_sub1"/>
</dbReference>
<dbReference type="PANTHER" id="PTHR42973:SF39">
    <property type="entry name" value="FAD-BINDING PCMH-TYPE DOMAIN-CONTAINING PROTEIN"/>
    <property type="match status" value="1"/>
</dbReference>
<keyword evidence="4" id="KW-0274">FAD</keyword>
<name>A0A1W5CUH6_9LECA</name>
<dbReference type="InterPro" id="IPR016169">
    <property type="entry name" value="FAD-bd_PCMH_sub2"/>
</dbReference>